<reference evidence="3" key="1">
    <citation type="submission" date="2017-08" db="EMBL/GenBank/DDBJ databases">
        <title>Draft genome sequence of Lactococcus sp. strain Rs-Y01, isolated from the gut of the lower termite Reticulitermes speratus.</title>
        <authorList>
            <person name="Ohkuma M."/>
            <person name="Yuki M."/>
        </authorList>
    </citation>
    <scope>NUCLEOTIDE SEQUENCE [LARGE SCALE GENOMIC DNA]</scope>
    <source>
        <strain evidence="3">Rs-Y01</strain>
    </source>
</reference>
<protein>
    <recommendedName>
        <fullName evidence="1">AraC effector-binding domain-containing protein</fullName>
    </recommendedName>
</protein>
<dbReference type="PANTHER" id="PTHR40055">
    <property type="entry name" value="TRANSCRIPTIONAL REGULATOR YGIV-RELATED"/>
    <property type="match status" value="1"/>
</dbReference>
<evidence type="ECO:0000313" key="3">
    <source>
        <dbReference type="Proteomes" id="UP000218689"/>
    </source>
</evidence>
<evidence type="ECO:0000313" key="2">
    <source>
        <dbReference type="EMBL" id="GAX48244.1"/>
    </source>
</evidence>
<dbReference type="PANTHER" id="PTHR40055:SF1">
    <property type="entry name" value="TRANSCRIPTIONAL REGULATOR YGIV-RELATED"/>
    <property type="match status" value="1"/>
</dbReference>
<dbReference type="OrthoDB" id="5337216at2"/>
<dbReference type="SUPFAM" id="SSF55136">
    <property type="entry name" value="Probable bacterial effector-binding domain"/>
    <property type="match status" value="1"/>
</dbReference>
<comment type="caution">
    <text evidence="2">The sequence shown here is derived from an EMBL/GenBank/DDBJ whole genome shotgun (WGS) entry which is preliminary data.</text>
</comment>
<evidence type="ECO:0000259" key="1">
    <source>
        <dbReference type="SMART" id="SM00871"/>
    </source>
</evidence>
<feature type="domain" description="AraC effector-binding" evidence="1">
    <location>
        <begin position="1"/>
        <end position="152"/>
    </location>
</feature>
<dbReference type="Pfam" id="PF06445">
    <property type="entry name" value="GyrI-like"/>
    <property type="match status" value="1"/>
</dbReference>
<dbReference type="InterPro" id="IPR010499">
    <property type="entry name" value="AraC_E-bd"/>
</dbReference>
<proteinExistence type="predicted"/>
<keyword evidence="3" id="KW-1185">Reference proteome</keyword>
<organism evidence="2 3">
    <name type="scientific">Pseudolactococcus reticulitermitis</name>
    <dbReference type="NCBI Taxonomy" id="2025039"/>
    <lineage>
        <taxon>Bacteria</taxon>
        <taxon>Bacillati</taxon>
        <taxon>Bacillota</taxon>
        <taxon>Bacilli</taxon>
        <taxon>Lactobacillales</taxon>
        <taxon>Streptococcaceae</taxon>
        <taxon>Pseudolactococcus</taxon>
    </lineage>
</organism>
<dbReference type="InterPro" id="IPR011256">
    <property type="entry name" value="Reg_factor_effector_dom_sf"/>
</dbReference>
<dbReference type="Gene3D" id="3.20.80.10">
    <property type="entry name" value="Regulatory factor, effector binding domain"/>
    <property type="match status" value="1"/>
</dbReference>
<dbReference type="InterPro" id="IPR029442">
    <property type="entry name" value="GyrI-like"/>
</dbReference>
<dbReference type="RefSeq" id="WP_157905811.1">
    <property type="nucleotide sequence ID" value="NZ_BEDT01000005.1"/>
</dbReference>
<dbReference type="AlphaFoldDB" id="A0A224XDQ9"/>
<accession>A0A224XDQ9</accession>
<dbReference type="Proteomes" id="UP000218689">
    <property type="component" value="Unassembled WGS sequence"/>
</dbReference>
<dbReference type="SMART" id="SM00871">
    <property type="entry name" value="AraC_E_bind"/>
    <property type="match status" value="1"/>
</dbReference>
<dbReference type="InterPro" id="IPR050908">
    <property type="entry name" value="SmbC-like"/>
</dbReference>
<sequence>MKIEQISETHLMYQRRIGAYGLTNKHLMTDFKAWLKTQQLLTDDAVILALAWDNPETVTPQNCRYDVALIVDNFDTFEELLSPTIKAGHLKAGRYAVFTIAHTEAAIQACMQNLFADLAQASYTFNPQQAIIERYAMAVLKDELCEICVPIL</sequence>
<gene>
    <name evidence="2" type="ORF">RsY01_1859</name>
</gene>
<dbReference type="EMBL" id="BEDT01000005">
    <property type="protein sequence ID" value="GAX48244.1"/>
    <property type="molecule type" value="Genomic_DNA"/>
</dbReference>
<name>A0A224XDQ9_9LACT</name>